<dbReference type="PANTHER" id="PTHR43570:SF16">
    <property type="entry name" value="ALDEHYDE DEHYDROGENASE TYPE III, ISOFORM Q"/>
    <property type="match status" value="1"/>
</dbReference>
<evidence type="ECO:0000256" key="1">
    <source>
        <dbReference type="ARBA" id="ARBA00023002"/>
    </source>
</evidence>
<evidence type="ECO:0000256" key="2">
    <source>
        <dbReference type="SAM" id="MobiDB-lite"/>
    </source>
</evidence>
<gene>
    <name evidence="3" type="ORF">EDD18DRAFT_1098201</name>
</gene>
<dbReference type="AlphaFoldDB" id="A0AA39V403"/>
<sequence>MAIKSGFWMRVQNHSCCCSYSDELSWCLLGKWCPSYILSDVNSGRDILRHCDLSKPASEAYSFEINTVFERAILCARHLPEWLIPERKKGLYEFLRHGAQRSPSHLRALWNFPMKLSVQPLIVFYTESGRGERVISAVAVKDLTPLTVGLGDKSLVILGPSHDLGIAPSSIMFRARPSLVLYAFTESDDVKSLVRDNTTSGNIVQFFKNTLNQVTAVGLFAMGSRHLVIHLVTRYTHRYSKPEDVEPDGDSAVPPHGVIVPHN</sequence>
<organism evidence="3 4">
    <name type="scientific">Armillaria luteobubalina</name>
    <dbReference type="NCBI Taxonomy" id="153913"/>
    <lineage>
        <taxon>Eukaryota</taxon>
        <taxon>Fungi</taxon>
        <taxon>Dikarya</taxon>
        <taxon>Basidiomycota</taxon>
        <taxon>Agaricomycotina</taxon>
        <taxon>Agaricomycetes</taxon>
        <taxon>Agaricomycetidae</taxon>
        <taxon>Agaricales</taxon>
        <taxon>Marasmiineae</taxon>
        <taxon>Physalacriaceae</taxon>
        <taxon>Armillaria</taxon>
    </lineage>
</organism>
<keyword evidence="1" id="KW-0560">Oxidoreductase</keyword>
<dbReference type="PANTHER" id="PTHR43570">
    <property type="entry name" value="ALDEHYDE DEHYDROGENASE"/>
    <property type="match status" value="1"/>
</dbReference>
<comment type="caution">
    <text evidence="3">The sequence shown here is derived from an EMBL/GenBank/DDBJ whole genome shotgun (WGS) entry which is preliminary data.</text>
</comment>
<dbReference type="EMBL" id="JAUEPU010000002">
    <property type="protein sequence ID" value="KAK0504690.1"/>
    <property type="molecule type" value="Genomic_DNA"/>
</dbReference>
<evidence type="ECO:0000313" key="4">
    <source>
        <dbReference type="Proteomes" id="UP001175228"/>
    </source>
</evidence>
<feature type="region of interest" description="Disordered" evidence="2">
    <location>
        <begin position="242"/>
        <end position="263"/>
    </location>
</feature>
<dbReference type="Proteomes" id="UP001175228">
    <property type="component" value="Unassembled WGS sequence"/>
</dbReference>
<proteinExistence type="predicted"/>
<protein>
    <submittedName>
        <fullName evidence="3">Uncharacterized protein</fullName>
    </submittedName>
</protein>
<dbReference type="GO" id="GO:0005737">
    <property type="term" value="C:cytoplasm"/>
    <property type="evidence" value="ECO:0007669"/>
    <property type="project" value="TreeGrafter"/>
</dbReference>
<dbReference type="GO" id="GO:0004029">
    <property type="term" value="F:aldehyde dehydrogenase (NAD+) activity"/>
    <property type="evidence" value="ECO:0007669"/>
    <property type="project" value="TreeGrafter"/>
</dbReference>
<dbReference type="GO" id="GO:0006081">
    <property type="term" value="P:aldehyde metabolic process"/>
    <property type="evidence" value="ECO:0007669"/>
    <property type="project" value="InterPro"/>
</dbReference>
<reference evidence="3" key="1">
    <citation type="submission" date="2023-06" db="EMBL/GenBank/DDBJ databases">
        <authorList>
            <consortium name="Lawrence Berkeley National Laboratory"/>
            <person name="Ahrendt S."/>
            <person name="Sahu N."/>
            <person name="Indic B."/>
            <person name="Wong-Bajracharya J."/>
            <person name="Merenyi Z."/>
            <person name="Ke H.-M."/>
            <person name="Monk M."/>
            <person name="Kocsube S."/>
            <person name="Drula E."/>
            <person name="Lipzen A."/>
            <person name="Balint B."/>
            <person name="Henrissat B."/>
            <person name="Andreopoulos B."/>
            <person name="Martin F.M."/>
            <person name="Harder C.B."/>
            <person name="Rigling D."/>
            <person name="Ford K.L."/>
            <person name="Foster G.D."/>
            <person name="Pangilinan J."/>
            <person name="Papanicolaou A."/>
            <person name="Barry K."/>
            <person name="LaButti K."/>
            <person name="Viragh M."/>
            <person name="Koriabine M."/>
            <person name="Yan M."/>
            <person name="Riley R."/>
            <person name="Champramary S."/>
            <person name="Plett K.L."/>
            <person name="Tsai I.J."/>
            <person name="Slot J."/>
            <person name="Sipos G."/>
            <person name="Plett J."/>
            <person name="Nagy L.G."/>
            <person name="Grigoriev I.V."/>
        </authorList>
    </citation>
    <scope>NUCLEOTIDE SEQUENCE</scope>
    <source>
        <strain evidence="3">HWK02</strain>
    </source>
</reference>
<keyword evidence="4" id="KW-1185">Reference proteome</keyword>
<dbReference type="InterPro" id="IPR012394">
    <property type="entry name" value="Aldehyde_DH_NAD(P)"/>
</dbReference>
<accession>A0AA39V403</accession>
<name>A0AA39V403_9AGAR</name>
<evidence type="ECO:0000313" key="3">
    <source>
        <dbReference type="EMBL" id="KAK0504690.1"/>
    </source>
</evidence>